<reference evidence="2" key="1">
    <citation type="submission" date="2017-02" db="EMBL/GenBank/DDBJ databases">
        <authorList>
            <person name="Daims H."/>
        </authorList>
    </citation>
    <scope>NUCLEOTIDE SEQUENCE [LARGE SCALE GENOMIC DNA]</scope>
</reference>
<sequence>MLATRQWHLGNGAMDQLLIIAGYRLPAPVKLGAFPDFFADEQREILVFGQQLFERLAEIIPKQKINADTAMAGLVTTQKMDVIDGL</sequence>
<evidence type="ECO:0000313" key="2">
    <source>
        <dbReference type="Proteomes" id="UP000195442"/>
    </source>
</evidence>
<proteinExistence type="predicted"/>
<name>A0A1R4H4R6_9GAMM</name>
<dbReference type="EMBL" id="FUKJ01000128">
    <property type="protein sequence ID" value="SJM91245.1"/>
    <property type="molecule type" value="Genomic_DNA"/>
</dbReference>
<dbReference type="AlphaFoldDB" id="A0A1R4H4R6"/>
<organism evidence="1 2">
    <name type="scientific">Crenothrix polyspora</name>
    <dbReference type="NCBI Taxonomy" id="360316"/>
    <lineage>
        <taxon>Bacteria</taxon>
        <taxon>Pseudomonadati</taxon>
        <taxon>Pseudomonadota</taxon>
        <taxon>Gammaproteobacteria</taxon>
        <taxon>Methylococcales</taxon>
        <taxon>Crenotrichaceae</taxon>
        <taxon>Crenothrix</taxon>
    </lineage>
</organism>
<accession>A0A1R4H4R6</accession>
<protein>
    <submittedName>
        <fullName evidence="1">Uncharacterized protein</fullName>
    </submittedName>
</protein>
<keyword evidence="2" id="KW-1185">Reference proteome</keyword>
<gene>
    <name evidence="1" type="ORF">CRENPOLYSF2_2130002</name>
</gene>
<dbReference type="Proteomes" id="UP000195442">
    <property type="component" value="Unassembled WGS sequence"/>
</dbReference>
<evidence type="ECO:0000313" key="1">
    <source>
        <dbReference type="EMBL" id="SJM91245.1"/>
    </source>
</evidence>